<dbReference type="EMBL" id="JACSPU010000001">
    <property type="protein sequence ID" value="MBD8013379.1"/>
    <property type="molecule type" value="Genomic_DNA"/>
</dbReference>
<name>A0ABR8W8P7_9BACL</name>
<keyword evidence="3" id="KW-1185">Reference proteome</keyword>
<feature type="domain" description="SLH" evidence="1">
    <location>
        <begin position="2377"/>
        <end position="2440"/>
    </location>
</feature>
<dbReference type="InterPro" id="IPR001119">
    <property type="entry name" value="SLH_dom"/>
</dbReference>
<dbReference type="PANTHER" id="PTHR43308">
    <property type="entry name" value="OUTER MEMBRANE PROTEIN ALPHA-RELATED"/>
    <property type="match status" value="1"/>
</dbReference>
<accession>A0ABR8W8P7</accession>
<organism evidence="2 3">
    <name type="scientific">Planococcus wigleyi</name>
    <dbReference type="NCBI Taxonomy" id="2762216"/>
    <lineage>
        <taxon>Bacteria</taxon>
        <taxon>Bacillati</taxon>
        <taxon>Bacillota</taxon>
        <taxon>Bacilli</taxon>
        <taxon>Bacillales</taxon>
        <taxon>Caryophanaceae</taxon>
        <taxon>Planococcus</taxon>
    </lineage>
</organism>
<dbReference type="SUPFAM" id="SSF51126">
    <property type="entry name" value="Pectin lyase-like"/>
    <property type="match status" value="1"/>
</dbReference>
<evidence type="ECO:0000259" key="1">
    <source>
        <dbReference type="PROSITE" id="PS51272"/>
    </source>
</evidence>
<feature type="domain" description="SLH" evidence="1">
    <location>
        <begin position="2496"/>
        <end position="2554"/>
    </location>
</feature>
<reference evidence="2 3" key="1">
    <citation type="submission" date="2020-08" db="EMBL/GenBank/DDBJ databases">
        <title>A Genomic Blueprint of the Chicken Gut Microbiome.</title>
        <authorList>
            <person name="Gilroy R."/>
            <person name="Ravi A."/>
            <person name="Getino M."/>
            <person name="Pursley I."/>
            <person name="Horton D.L."/>
            <person name="Alikhan N.-F."/>
            <person name="Baker D."/>
            <person name="Gharbi K."/>
            <person name="Hall N."/>
            <person name="Watson M."/>
            <person name="Adriaenssens E.M."/>
            <person name="Foster-Nyarko E."/>
            <person name="Jarju S."/>
            <person name="Secka A."/>
            <person name="Antonio M."/>
            <person name="Oren A."/>
            <person name="Chaudhuri R."/>
            <person name="La Ragione R.M."/>
            <person name="Hildebrand F."/>
            <person name="Pallen M.J."/>
        </authorList>
    </citation>
    <scope>NUCLEOTIDE SEQUENCE [LARGE SCALE GENOMIC DNA]</scope>
    <source>
        <strain evidence="2 3">Sa1BUA13</strain>
    </source>
</reference>
<sequence length="2554" mass="261480">INAGAVKGKDGTLLLESPFFSFLTSGDQGTQVKGKVSEDTAWTKANSPYILAGQVEVTDGAKLTLEPGVEVRGQDNKIVVANGSFISKGSARNRVSIQKARIETGTYSKGSLDIQYTDFTGGLLSKEGSGNLILKDSVLDSRTTLYLSDATSVIERNTFKLNELYMTLGSTYDHIIRNNMFYRGFNAQSTQKIIHYGSEWGSGQTLFEYNSFVGGEGSKEPMIQVSNSSKGLTAKNNYWNTIIEEKIDDKINDGKDQGNEAAILSYTPFLTAPHPSTPKLDALTITDITPEPDGYGVSVNSEVVVSFDRALNPLQLGEWGVSFFTENDGMYLATELRVEGEKLILTIPGGMKPNTKYTVYINAGAVKGKDGTLLLESPFFSFLTSPSLGPATPSVNEITDNTIEVTGTAEPRALVTVKVGYITIGTATADEKGNYTVKILKQKAGTKLGVSATDKVGFTSLPREMIVSDATPPPSPKVNKVTDKSTIISGTAEVNSAITVRVDSKIIGEGTTDESGKFSIAVAKQEAGLKLSVTASDAAGNMSETNEITVSDATAPKKPVVDNVTDKTISITGTAEAGSVILIKADTIEIGQATVTEEGHYAVAIKKQKAGTVLTVTATDKAGNISQTTQVTVADATAPSLPVVEEVNDKSTSVKGTAEANSVVIVKAAGTEIGKATANGDGIFAVTIAKQKAGTKLSITATDAAKNTSSAKSVTVLDATAPTTPTVDQVTDKSTAVTGTGEVNALISIKAGTKELGTAKVAADGKYKAIISVQKAGTKIQVTATDAAGNTSAAKEVTVVDKTSPSVPTVSEVTDKTVTVTGTAEIGSVISVKAEGKELGTGKVAEDGNYKVTIAKQKAGIKIQVTSVDGAGNVSAIKEVIVLDKTAPGTPTVKEVTDKSTTIVGTAESLSQIVVKSGSKEIGTATVDAKGNYSIAILKQKAGTKLILHVKDSAGNVSEEKEITVLDATAPGAPTVDKVTDKSTSVYGSAEAGSTVIVNANGIQLGKKAVDTDGKFTANIVKQKAGTKLNVTAVDAAGNVSEAKEVTVLDVTAPALPAVQKVTDKTTTIKGTAEANSSILIKSEDKQIGKVTVSETGKFELPIEKQKAGTVLKFTATDAAGNVSEVKEIVVQDATAPSVPVVEKVTDKSTVVKGTAEIGSEISIKVGTDEIGSTIVGKEGKYEVVIPKQKAGTLLKVTATDKANNVSGIKEVTVLDETAPLLSTVEKVTDKSTAVKGTAEVGATILVNIAGAEIGKATANSDGNFTVTIAKQKAGTKLNVTATDAAGNVSSVKEMAVLDATAPTAPTVDPVTDKSKAVTGTGEASASISVKVGSKELGTAKVAADGKYKVVIPAQKAGTEIQVTATDAAGNTSAAKEVIVSDKTAPVIPTVNAVTDKSTAITGTAEANSAITVIAGDKLVSEGKADESGSFSLAMEKQQAGVKLSITSTDAAGNVSGAKEITVSDVTAPGKPVIDKVTDKTVSITGKSEAGAVLSIKAGTTEIGNATANEEGHYTVTVKKQQAGTVLKATATDKAGNISQATQTTVLDATAPALPTVTKITDKSTALEGTAEAGSVIVVRAAGVEISKATTDSSGKFAVAIAKQKAGTKLSVTAVDKAGNVSSAKEVTVLDVTAPTAPKVDKVTDKSTVVTGSAEANASISIMNGSKELGTAKVDADGKYKAIIAVQRAGTKIQVTATDVAGNVSAVKEVTVADETAPSAPTVNVVTDQSTVITGTAEAAAQILVKAGKNELATATADAEGNFSASISKQKAGTKLTLTAKDAAGNVSQGKEIIVMDTTAPTVPTVDKVTDKSIAVTGIGELGATISIKSGSTELGKTMVASDGKYKATIAVQKAGTKIQVTATDAAGNASASKEVIVSDATAPEMPIVDEVTDKSTVVKGSAEAGSIIQVTVAGSEIGKSTANSKGNFAVTIVKQKADTKLSVTAKDAAGNISAAREAIVLDATAPVIPSVNGMNDKSTAVTGTAEANSLISVKAGDSELGSTKTDKAGNFSVSIPKQKAGTKLVVSAKDDAGNISEGKEIIVIDATAPELPVIENVTDQSTIVKGSAEANATILIKAGRKELGKVVASDMGKFELSVEKQKAGTVLTITATDAAGNTSDATEVTVTDATPPVVPTVNEVTDKSTAVSGIAEAGSRVSVKVKGKELGTAKADTDGKYNISIDVQKAGTKIQVTSTDVAGNISPVKEVIVLDVTAPTAPTVNNVTEQSTTVTGTAEAASKIAIRVGNNEIGTATVSAAGTYSVAVPKQSVGTVLSIMATDKAGNVSSVKEVVVVDGTSPEISLTNKVTHHSTRIIGSTEADAIITVKAGSKSIGTATANAKGQYEVIITKQKAGTKLSITATDAAGNSSKAITVTVVDGNYPDLKLTHWALDEIMYLADDQIIGGYPNGGFQPEKNTTRAEAAKMLALALDLPIIETSSGYKDVSSKHWAKDYIAAVSKAGLFNGNPDGTFAPNDVLKRAEMAKVISIAYGLNASNKNHFNDVKAGHWAKGYISGLYENGITTGFPDKSFRPGASTTRAEYSVFLARALNKEFR</sequence>
<proteinExistence type="predicted"/>
<dbReference type="NCBIfam" id="NF033510">
    <property type="entry name" value="Ca_tandemer"/>
    <property type="match status" value="19"/>
</dbReference>
<dbReference type="InterPro" id="IPR041498">
    <property type="entry name" value="Big_6"/>
</dbReference>
<feature type="domain" description="SLH" evidence="1">
    <location>
        <begin position="2441"/>
        <end position="2495"/>
    </location>
</feature>
<dbReference type="Pfam" id="PF17936">
    <property type="entry name" value="Big_6"/>
    <property type="match status" value="24"/>
</dbReference>
<evidence type="ECO:0000313" key="2">
    <source>
        <dbReference type="EMBL" id="MBD8013379.1"/>
    </source>
</evidence>
<comment type="caution">
    <text evidence="2">The sequence shown here is derived from an EMBL/GenBank/DDBJ whole genome shotgun (WGS) entry which is preliminary data.</text>
</comment>
<dbReference type="InterPro" id="IPR011050">
    <property type="entry name" value="Pectin_lyase_fold/virulence"/>
</dbReference>
<dbReference type="Gene3D" id="2.60.40.10">
    <property type="entry name" value="Immunoglobulins"/>
    <property type="match status" value="24"/>
</dbReference>
<dbReference type="PANTHER" id="PTHR43308:SF5">
    <property type="entry name" value="S-LAYER PROTEIN _ PEPTIDOGLYCAN ENDO-BETA-N-ACETYLGLUCOSAMINIDASE"/>
    <property type="match status" value="1"/>
</dbReference>
<dbReference type="PROSITE" id="PS51272">
    <property type="entry name" value="SLH"/>
    <property type="match status" value="3"/>
</dbReference>
<evidence type="ECO:0000313" key="3">
    <source>
        <dbReference type="Proteomes" id="UP000658980"/>
    </source>
</evidence>
<protein>
    <submittedName>
        <fullName evidence="2">S-layer homology domain-containing protein</fullName>
    </submittedName>
</protein>
<dbReference type="InterPro" id="IPR013783">
    <property type="entry name" value="Ig-like_fold"/>
</dbReference>
<dbReference type="RefSeq" id="WP_191713632.1">
    <property type="nucleotide sequence ID" value="NZ_JACSPU010000001.1"/>
</dbReference>
<dbReference type="Proteomes" id="UP000658980">
    <property type="component" value="Unassembled WGS sequence"/>
</dbReference>
<dbReference type="Pfam" id="PF00395">
    <property type="entry name" value="SLH"/>
    <property type="match status" value="3"/>
</dbReference>
<feature type="non-terminal residue" evidence="2">
    <location>
        <position position="1"/>
    </location>
</feature>
<dbReference type="InterPro" id="IPR051465">
    <property type="entry name" value="Cell_Envelope_Struct_Comp"/>
</dbReference>
<gene>
    <name evidence="2" type="ORF">H9630_01005</name>
</gene>